<evidence type="ECO:0000256" key="4">
    <source>
        <dbReference type="ARBA" id="ARBA00007762"/>
    </source>
</evidence>
<dbReference type="OrthoDB" id="409189at2759"/>
<evidence type="ECO:0000256" key="11">
    <source>
        <dbReference type="ARBA" id="ARBA00031313"/>
    </source>
</evidence>
<keyword evidence="13" id="KW-1185">Reference proteome</keyword>
<keyword evidence="9" id="KW-0521">NADP</keyword>
<evidence type="ECO:0000313" key="14">
    <source>
        <dbReference type="WBParaSite" id="ASIM_0001203901-mRNA-1"/>
    </source>
</evidence>
<accession>A0A158PNH5</accession>
<evidence type="ECO:0000256" key="2">
    <source>
        <dbReference type="ARBA" id="ARBA00001974"/>
    </source>
</evidence>
<evidence type="ECO:0000256" key="9">
    <source>
        <dbReference type="ARBA" id="ARBA00022857"/>
    </source>
</evidence>
<proteinExistence type="inferred from homology"/>
<dbReference type="GO" id="GO:0009235">
    <property type="term" value="P:cobalamin metabolic process"/>
    <property type="evidence" value="ECO:0007669"/>
    <property type="project" value="TreeGrafter"/>
</dbReference>
<keyword evidence="6" id="KW-0285">Flavoprotein</keyword>
<evidence type="ECO:0000256" key="3">
    <source>
        <dbReference type="ARBA" id="ARBA00004496"/>
    </source>
</evidence>
<evidence type="ECO:0000256" key="7">
    <source>
        <dbReference type="ARBA" id="ARBA00022643"/>
    </source>
</evidence>
<protein>
    <recommendedName>
        <fullName evidence="11">Cyanocobalamin reductase (cyanide-eliminating)</fullName>
    </recommendedName>
</protein>
<evidence type="ECO:0000256" key="5">
    <source>
        <dbReference type="ARBA" id="ARBA00022490"/>
    </source>
</evidence>
<evidence type="ECO:0000256" key="1">
    <source>
        <dbReference type="ARBA" id="ARBA00001917"/>
    </source>
</evidence>
<dbReference type="Proteomes" id="UP000267096">
    <property type="component" value="Unassembled WGS sequence"/>
</dbReference>
<comment type="cofactor">
    <cofactor evidence="2">
        <name>FAD</name>
        <dbReference type="ChEBI" id="CHEBI:57692"/>
    </cofactor>
</comment>
<evidence type="ECO:0000256" key="6">
    <source>
        <dbReference type="ARBA" id="ARBA00022630"/>
    </source>
</evidence>
<evidence type="ECO:0000256" key="10">
    <source>
        <dbReference type="ARBA" id="ARBA00023002"/>
    </source>
</evidence>
<comment type="cofactor">
    <cofactor evidence="1">
        <name>FMN</name>
        <dbReference type="ChEBI" id="CHEBI:58210"/>
    </cofactor>
</comment>
<dbReference type="PANTHER" id="PTHR31457:SF2">
    <property type="entry name" value="CYANOCOBALAMIN REDUCTASE _ ALKYLCOBALAMIN DEALKYLASE"/>
    <property type="match status" value="1"/>
</dbReference>
<evidence type="ECO:0000256" key="8">
    <source>
        <dbReference type="ARBA" id="ARBA00022827"/>
    </source>
</evidence>
<dbReference type="GO" id="GO:0033787">
    <property type="term" value="F:cyanocobalamin reductase (cyanide-eliminating) (NADP+) activity"/>
    <property type="evidence" value="ECO:0007669"/>
    <property type="project" value="TreeGrafter"/>
</dbReference>
<dbReference type="WBParaSite" id="ASIM_0001203901-mRNA-1">
    <property type="protein sequence ID" value="ASIM_0001203901-mRNA-1"/>
    <property type="gene ID" value="ASIM_0001203901"/>
</dbReference>
<dbReference type="Pfam" id="PF16690">
    <property type="entry name" value="MMACHC"/>
    <property type="match status" value="3"/>
</dbReference>
<keyword evidence="8" id="KW-0274">FAD</keyword>
<keyword evidence="7" id="KW-0288">FMN</keyword>
<reference evidence="12 13" key="2">
    <citation type="submission" date="2018-11" db="EMBL/GenBank/DDBJ databases">
        <authorList>
            <consortium name="Pathogen Informatics"/>
        </authorList>
    </citation>
    <scope>NUCLEOTIDE SEQUENCE [LARGE SCALE GENOMIC DNA]</scope>
</reference>
<dbReference type="InterPro" id="IPR032037">
    <property type="entry name" value="MMACHC"/>
</dbReference>
<sequence>MAMHQADKVFGTLCELLPETEGFECHRFKVGSYNALVERDFKLCYDDNVMAAVVLNTPSFLETTFKNWLISQKGVDETVNDLIAKFGANPLQAYFTEKFRAVKKALLPFEAEVIQDFDFSKQWVPKVLLTTCGMVSGAAYYYRPSPGQDLLIVDPISHVKKRRMGLSLHPKFGGHFGFRAVFIFKDIELAHEFKERQAPMILDTIEKQEEALNLFNYHWLDGRFRDCGDPIERYSELQMKFFSTAPIRRWSLIEHWFNEKIIMEKYEKILERLHEEVAEKDGLELHIFKVGSYNSLASSYFQLPYDENAMAVLVLNTPSFFETTFKSWLKSQQKSGETLKDLIEKFGSSPIRAYFSEKFDNLKRSFIPVEVVVLHDSDVQSNRRPVVLMTTCGHVSGAAFFYRPPEDALRWFDPETKKVKRRMGLSLHPKFGGHFAYRAVLIFPEIHLPADFQENRPVMRLDTIEKQNEAITLFNEHWKDVNSNNILTMEEKETCESAMNKLHEVFPDQEGFELHQFKIGSYNEVAGACFQLAYDENAMGVVVLNTPSFFETTFKKWIQAKHRPNERVEELAKRFPAGPISAYFNEKFDVVKELFSGSSLVAVHDFELLPNRRPKIMMTTSGHVSGAVFFYHPPEEAFGISNKALLTNKRRTGVCLHPKYGGYFAFRGVFVFPNVHLPADFKEKRAPMVLDTIEKQEEAIALFNHHWWDGKFRDCGNPVEKYSDLQLKYFSTMPEKRWSIIAHWFQ</sequence>
<comment type="subcellular location">
    <subcellularLocation>
        <location evidence="3">Cytoplasm</location>
    </subcellularLocation>
</comment>
<comment type="similarity">
    <text evidence="4">Belongs to the MMACHC family.</text>
</comment>
<keyword evidence="5" id="KW-0963">Cytoplasm</keyword>
<dbReference type="AlphaFoldDB" id="A0A158PNH5"/>
<evidence type="ECO:0000313" key="12">
    <source>
        <dbReference type="EMBL" id="VDK45207.1"/>
    </source>
</evidence>
<evidence type="ECO:0000313" key="13">
    <source>
        <dbReference type="Proteomes" id="UP000267096"/>
    </source>
</evidence>
<dbReference type="PANTHER" id="PTHR31457">
    <property type="entry name" value="METHYLMALONIC ACIDURIA AND HOMOCYSTINURIA TYPE C PROTEIN"/>
    <property type="match status" value="1"/>
</dbReference>
<keyword evidence="10" id="KW-0560">Oxidoreductase</keyword>
<dbReference type="GO" id="GO:0032451">
    <property type="term" value="F:demethylase activity"/>
    <property type="evidence" value="ECO:0007669"/>
    <property type="project" value="TreeGrafter"/>
</dbReference>
<dbReference type="CDD" id="cd12959">
    <property type="entry name" value="MMACHC-like"/>
    <property type="match status" value="3"/>
</dbReference>
<name>A0A158PNH5_ANISI</name>
<dbReference type="GO" id="GO:0005737">
    <property type="term" value="C:cytoplasm"/>
    <property type="evidence" value="ECO:0007669"/>
    <property type="project" value="UniProtKB-SubCell"/>
</dbReference>
<organism evidence="14">
    <name type="scientific">Anisakis simplex</name>
    <name type="common">Herring worm</name>
    <dbReference type="NCBI Taxonomy" id="6269"/>
    <lineage>
        <taxon>Eukaryota</taxon>
        <taxon>Metazoa</taxon>
        <taxon>Ecdysozoa</taxon>
        <taxon>Nematoda</taxon>
        <taxon>Chromadorea</taxon>
        <taxon>Rhabditida</taxon>
        <taxon>Spirurina</taxon>
        <taxon>Ascaridomorpha</taxon>
        <taxon>Ascaridoidea</taxon>
        <taxon>Anisakidae</taxon>
        <taxon>Anisakis</taxon>
        <taxon>Anisakis simplex complex</taxon>
    </lineage>
</organism>
<dbReference type="EMBL" id="UYRR01031076">
    <property type="protein sequence ID" value="VDK45207.1"/>
    <property type="molecule type" value="Genomic_DNA"/>
</dbReference>
<reference evidence="14" key="1">
    <citation type="submission" date="2016-04" db="UniProtKB">
        <authorList>
            <consortium name="WormBaseParasite"/>
        </authorList>
    </citation>
    <scope>IDENTIFICATION</scope>
</reference>
<gene>
    <name evidence="12" type="ORF">ASIM_LOCUS11505</name>
</gene>
<dbReference type="GO" id="GO:0071949">
    <property type="term" value="F:FAD binding"/>
    <property type="evidence" value="ECO:0007669"/>
    <property type="project" value="TreeGrafter"/>
</dbReference>